<protein>
    <recommendedName>
        <fullName evidence="2">Zn(2)-C6 fungal-type domain-containing protein</fullName>
    </recommendedName>
</protein>
<feature type="compositionally biased region" description="Polar residues" evidence="1">
    <location>
        <begin position="416"/>
        <end position="426"/>
    </location>
</feature>
<dbReference type="InterPro" id="IPR036864">
    <property type="entry name" value="Zn2-C6_fun-type_DNA-bd_sf"/>
</dbReference>
<dbReference type="GO" id="GO:0000981">
    <property type="term" value="F:DNA-binding transcription factor activity, RNA polymerase II-specific"/>
    <property type="evidence" value="ECO:0007669"/>
    <property type="project" value="InterPro"/>
</dbReference>
<feature type="compositionally biased region" description="Basic and acidic residues" evidence="1">
    <location>
        <begin position="694"/>
        <end position="704"/>
    </location>
</feature>
<evidence type="ECO:0000313" key="3">
    <source>
        <dbReference type="EMBL" id="EDK42326.1"/>
    </source>
</evidence>
<feature type="region of interest" description="Disordered" evidence="1">
    <location>
        <begin position="237"/>
        <end position="290"/>
    </location>
</feature>
<name>A5DT18_LODEL</name>
<dbReference type="GO" id="GO:0008270">
    <property type="term" value="F:zinc ion binding"/>
    <property type="evidence" value="ECO:0007669"/>
    <property type="project" value="InterPro"/>
</dbReference>
<feature type="region of interest" description="Disordered" evidence="1">
    <location>
        <begin position="667"/>
        <end position="760"/>
    </location>
</feature>
<organism evidence="3 4">
    <name type="scientific">Lodderomyces elongisporus (strain ATCC 11503 / CBS 2605 / JCM 1781 / NBRC 1676 / NRRL YB-4239)</name>
    <name type="common">Yeast</name>
    <name type="synonym">Saccharomyces elongisporus</name>
    <dbReference type="NCBI Taxonomy" id="379508"/>
    <lineage>
        <taxon>Eukaryota</taxon>
        <taxon>Fungi</taxon>
        <taxon>Dikarya</taxon>
        <taxon>Ascomycota</taxon>
        <taxon>Saccharomycotina</taxon>
        <taxon>Pichiomycetes</taxon>
        <taxon>Debaryomycetaceae</taxon>
        <taxon>Candida/Lodderomyces clade</taxon>
        <taxon>Lodderomyces</taxon>
    </lineage>
</organism>
<feature type="region of interest" description="Disordered" evidence="1">
    <location>
        <begin position="608"/>
        <end position="640"/>
    </location>
</feature>
<feature type="compositionally biased region" description="Polar residues" evidence="1">
    <location>
        <begin position="237"/>
        <end position="254"/>
    </location>
</feature>
<dbReference type="PROSITE" id="PS50048">
    <property type="entry name" value="ZN2_CY6_FUNGAL_2"/>
    <property type="match status" value="1"/>
</dbReference>
<dbReference type="OrthoDB" id="3251668at2759"/>
<dbReference type="VEuPathDB" id="FungiDB:LELG_00504"/>
<evidence type="ECO:0000256" key="1">
    <source>
        <dbReference type="SAM" id="MobiDB-lite"/>
    </source>
</evidence>
<feature type="compositionally biased region" description="Low complexity" evidence="1">
    <location>
        <begin position="564"/>
        <end position="576"/>
    </location>
</feature>
<dbReference type="eggNOG" id="ENOG502RX7Y">
    <property type="taxonomic scope" value="Eukaryota"/>
</dbReference>
<feature type="compositionally biased region" description="Low complexity" evidence="1">
    <location>
        <begin position="488"/>
        <end position="500"/>
    </location>
</feature>
<proteinExistence type="predicted"/>
<keyword evidence="4" id="KW-1185">Reference proteome</keyword>
<dbReference type="GeneID" id="5235772"/>
<feature type="compositionally biased region" description="Basic and acidic residues" evidence="1">
    <location>
        <begin position="734"/>
        <end position="746"/>
    </location>
</feature>
<feature type="compositionally biased region" description="Polar residues" evidence="1">
    <location>
        <begin position="35"/>
        <end position="49"/>
    </location>
</feature>
<dbReference type="HOGENOM" id="CLU_321849_0_0_1"/>
<dbReference type="KEGG" id="lel:PVL30_000489"/>
<evidence type="ECO:0000259" key="2">
    <source>
        <dbReference type="PROSITE" id="PS50048"/>
    </source>
</evidence>
<gene>
    <name evidence="3" type="ORF">LELG_00504</name>
</gene>
<dbReference type="Gene3D" id="4.10.240.10">
    <property type="entry name" value="Zn(2)-C6 fungal-type DNA-binding domain"/>
    <property type="match status" value="1"/>
</dbReference>
<feature type="compositionally biased region" description="Basic and acidic residues" evidence="1">
    <location>
        <begin position="257"/>
        <end position="278"/>
    </location>
</feature>
<feature type="compositionally biased region" description="Polar residues" evidence="1">
    <location>
        <begin position="470"/>
        <end position="479"/>
    </location>
</feature>
<reference evidence="3 4" key="1">
    <citation type="journal article" date="2009" name="Nature">
        <title>Evolution of pathogenicity and sexual reproduction in eight Candida genomes.</title>
        <authorList>
            <person name="Butler G."/>
            <person name="Rasmussen M.D."/>
            <person name="Lin M.F."/>
            <person name="Santos M.A."/>
            <person name="Sakthikumar S."/>
            <person name="Munro C.A."/>
            <person name="Rheinbay E."/>
            <person name="Grabherr M."/>
            <person name="Forche A."/>
            <person name="Reedy J.L."/>
            <person name="Agrafioti I."/>
            <person name="Arnaud M.B."/>
            <person name="Bates S."/>
            <person name="Brown A.J."/>
            <person name="Brunke S."/>
            <person name="Costanzo M.C."/>
            <person name="Fitzpatrick D.A."/>
            <person name="de Groot P.W."/>
            <person name="Harris D."/>
            <person name="Hoyer L.L."/>
            <person name="Hube B."/>
            <person name="Klis F.M."/>
            <person name="Kodira C."/>
            <person name="Lennard N."/>
            <person name="Logue M.E."/>
            <person name="Martin R."/>
            <person name="Neiman A.M."/>
            <person name="Nikolaou E."/>
            <person name="Quail M.A."/>
            <person name="Quinn J."/>
            <person name="Santos M.C."/>
            <person name="Schmitzberger F.F."/>
            <person name="Sherlock G."/>
            <person name="Shah P."/>
            <person name="Silverstein K.A."/>
            <person name="Skrzypek M.S."/>
            <person name="Soll D."/>
            <person name="Staggs R."/>
            <person name="Stansfield I."/>
            <person name="Stumpf M.P."/>
            <person name="Sudbery P.E."/>
            <person name="Srikantha T."/>
            <person name="Zeng Q."/>
            <person name="Berman J."/>
            <person name="Berriman M."/>
            <person name="Heitman J."/>
            <person name="Gow N.A."/>
            <person name="Lorenz M.C."/>
            <person name="Birren B.W."/>
            <person name="Kellis M."/>
            <person name="Cuomo C.A."/>
        </authorList>
    </citation>
    <scope>NUCLEOTIDE SEQUENCE [LARGE SCALE GENOMIC DNA]</scope>
    <source>
        <strain evidence="4">ATCC 11503 / BCRC 21390 / CBS 2605 / JCM 1781 / NBRC 1676 / NRRL YB-4239</strain>
    </source>
</reference>
<feature type="compositionally biased region" description="Basic and acidic residues" evidence="1">
    <location>
        <begin position="711"/>
        <end position="726"/>
    </location>
</feature>
<accession>A5DT18</accession>
<feature type="domain" description="Zn(2)-C6 fungal-type" evidence="2">
    <location>
        <begin position="828"/>
        <end position="858"/>
    </location>
</feature>
<feature type="compositionally biased region" description="Low complexity" evidence="1">
    <location>
        <begin position="442"/>
        <end position="455"/>
    </location>
</feature>
<dbReference type="SMART" id="SM00066">
    <property type="entry name" value="GAL4"/>
    <property type="match status" value="1"/>
</dbReference>
<dbReference type="CDD" id="cd00067">
    <property type="entry name" value="GAL4"/>
    <property type="match status" value="1"/>
</dbReference>
<dbReference type="Proteomes" id="UP000001996">
    <property type="component" value="Unassembled WGS sequence"/>
</dbReference>
<dbReference type="Pfam" id="PF00172">
    <property type="entry name" value="Zn_clus"/>
    <property type="match status" value="1"/>
</dbReference>
<feature type="region of interest" description="Disordered" evidence="1">
    <location>
        <begin position="552"/>
        <end position="576"/>
    </location>
</feature>
<sequence length="900" mass="100773">MLSSLLKAHMDSLHHSPSSSPSSPGADDTICLDTSIANSSSPIKPSPSMNATVQALVQANRTIYDMANTMANTMPNIDYYQLDLGAFEQQQLQQQQQQQQQQQLQQLQTQIQLPPQFQHHHDLHPQQQQQHQQQLQLQLQVQLDQSQHQLSTLDDMNKSQNLTTLLSTLPRPPPINMDLPSRASSRMSQNTVNFQGQYLDSRQVALDNEQYEVTKPYFEDFQQQPLSQDLSQLSTFLQPESSGPTQPSHDSLSFSREVARDVKGEEGEEEKKREEKVIDAPAGEEEGSFTQPQNFYNLSAVDPNNSFVYSVSNQSFEGFHDESQQYDEEAFNVFQIANASMESLPVNNQLRGGLHHQDYQHYQHHHYHPHHLNQSFQYHENVPNHYILQVDEAYVQTNSPHALGSLELTPSAQRQLSLPNQDSSGNFDRGVDDDKDEFIPLSSSSSANFHSNFNSTPVPRSTPLRHGSLPTDTPSSNQRPPYAKHSTLHSTPTLLSSQHTNRIVKKSSLSRLNTSSRKNLNMLLQSLITPTESTTSSPLSNAAFNRSLQNLATNPPTYLQQPQSSAPSSASSSSAPASASIAVPIPASIPASLSAPASAIQLQHPQLPHAEGQHPQTPLQLQSARIPSDSSNSSSTFSRGLPVTNIYRHNESDGSSNSSFYSEPSLLARKNEAKNKDLGTRNLRARKSKANLKSAKEGVKKEVKNVQASSKTERASKKAGASKDRLANGNVIDKNVKGERNEKEKNNEEEEREGEPEEERAVVDVVVDAQENYYESFDDDPEYTTTFHQSLDRNLSILYDKAQRASQEGNDRPKKFTRRRLLPRSKKGCWICRIKHLKCNEVTPSCGACDRFGITCDYSDTKPEYVTNPVLREEKLKELAMIRKNFQAQTRVPKGRKKAN</sequence>
<feature type="region of interest" description="Disordered" evidence="1">
    <location>
        <begin position="416"/>
        <end position="512"/>
    </location>
</feature>
<dbReference type="PROSITE" id="PS00463">
    <property type="entry name" value="ZN2_CY6_FUNGAL_1"/>
    <property type="match status" value="1"/>
</dbReference>
<feature type="region of interest" description="Disordered" evidence="1">
    <location>
        <begin position="1"/>
        <end position="49"/>
    </location>
</feature>
<dbReference type="InParanoid" id="A5DT18"/>
<dbReference type="STRING" id="379508.A5DT18"/>
<dbReference type="EMBL" id="CH981524">
    <property type="protein sequence ID" value="EDK42326.1"/>
    <property type="molecule type" value="Genomic_DNA"/>
</dbReference>
<feature type="compositionally biased region" description="Acidic residues" evidence="1">
    <location>
        <begin position="747"/>
        <end position="758"/>
    </location>
</feature>
<dbReference type="InterPro" id="IPR001138">
    <property type="entry name" value="Zn2Cys6_DnaBD"/>
</dbReference>
<feature type="compositionally biased region" description="Polar residues" evidence="1">
    <location>
        <begin position="552"/>
        <end position="563"/>
    </location>
</feature>
<evidence type="ECO:0000313" key="4">
    <source>
        <dbReference type="Proteomes" id="UP000001996"/>
    </source>
</evidence>
<dbReference type="SUPFAM" id="SSF57701">
    <property type="entry name" value="Zn2/Cys6 DNA-binding domain"/>
    <property type="match status" value="1"/>
</dbReference>
<feature type="compositionally biased region" description="Low complexity" evidence="1">
    <location>
        <begin position="623"/>
        <end position="638"/>
    </location>
</feature>
<dbReference type="AlphaFoldDB" id="A5DT18"/>
<feature type="compositionally biased region" description="Basic and acidic residues" evidence="1">
    <location>
        <begin position="669"/>
        <end position="679"/>
    </location>
</feature>